<dbReference type="AlphaFoldDB" id="A0A2M9ZP34"/>
<reference evidence="3 4" key="1">
    <citation type="submission" date="2017-07" db="EMBL/GenBank/DDBJ databases">
        <title>Leptospira spp. isolated from tropical soils.</title>
        <authorList>
            <person name="Thibeaux R."/>
            <person name="Iraola G."/>
            <person name="Ferres I."/>
            <person name="Bierque E."/>
            <person name="Girault D."/>
            <person name="Soupe-Gilbert M.-E."/>
            <person name="Picardeau M."/>
            <person name="Goarant C."/>
        </authorList>
    </citation>
    <scope>NUCLEOTIDE SEQUENCE [LARGE SCALE GENOMIC DNA]</scope>
    <source>
        <strain evidence="2 4">FH1-B-B1</strain>
        <strain evidence="1 3">FH1-B-C1</strain>
    </source>
</reference>
<sequence>MARKMLRYLFGSLILLQLLACNIDEMLRPGSTIGQDIFSAQMFSLSNCTGEGMFWARDLRTNASYCVKAQLKASGTHADIYVESQLITSLNYADISNEFDSKIYPRLEIAFGSAMDLDSNGKIIILILDIRDGSQPGGSFVAGFFDPVNFFDNEIASLTHSNRSDMLYMDGVELVTLSNKNLSEGKPDAFLATLSHEYQHLIRFGFEIPHMGATGLRDETWINEGSSEVAADIAGYAPQGERIKCYRGNIAGTCARGVNGSSLFGSSRYNSVVDYAFSYPFMKYIYVSSGSTEGERNIFLKATVQGITGSRAADANGLFEVFRKSSPKYSAASANVLSALGPDSASTFRKMFASFLWQSLGDTTPAEAKAGDPSTTGTDILAQMNSVIGYFPFPASGQFGAELNDLYSPLRLPDIPPLSTLAPGQFHFIRADRTNANASNGQYLLKKSFSSVVYSLQVNTEPFRNGDISLSVGLETPSEEPEGFHLPDTGEFTPVCPQDFIHHLPSPYRTQRFRFRSE</sequence>
<dbReference type="EMBL" id="NPDY01000002">
    <property type="protein sequence ID" value="PJZ70631.1"/>
    <property type="molecule type" value="Genomic_DNA"/>
</dbReference>
<dbReference type="OrthoDB" id="338571at2"/>
<dbReference type="Proteomes" id="UP000231962">
    <property type="component" value="Unassembled WGS sequence"/>
</dbReference>
<dbReference type="RefSeq" id="WP_100712638.1">
    <property type="nucleotide sequence ID" value="NZ_NPDY01000002.1"/>
</dbReference>
<evidence type="ECO:0000313" key="1">
    <source>
        <dbReference type="EMBL" id="PJZ70631.1"/>
    </source>
</evidence>
<proteinExistence type="predicted"/>
<accession>A0A2M9ZP34</accession>
<keyword evidence="3" id="KW-1185">Reference proteome</keyword>
<evidence type="ECO:0000313" key="3">
    <source>
        <dbReference type="Proteomes" id="UP000231962"/>
    </source>
</evidence>
<dbReference type="Proteomes" id="UP000231990">
    <property type="component" value="Unassembled WGS sequence"/>
</dbReference>
<comment type="caution">
    <text evidence="2">The sequence shown here is derived from an EMBL/GenBank/DDBJ whole genome shotgun (WGS) entry which is preliminary data.</text>
</comment>
<name>A0A2M9ZP34_9LEPT</name>
<gene>
    <name evidence="1" type="ORF">CH360_03575</name>
    <name evidence="2" type="ORF">CH373_06715</name>
</gene>
<organism evidence="2 4">
    <name type="scientific">Leptospira perolatii</name>
    <dbReference type="NCBI Taxonomy" id="2023191"/>
    <lineage>
        <taxon>Bacteria</taxon>
        <taxon>Pseudomonadati</taxon>
        <taxon>Spirochaetota</taxon>
        <taxon>Spirochaetia</taxon>
        <taxon>Leptospirales</taxon>
        <taxon>Leptospiraceae</taxon>
        <taxon>Leptospira</taxon>
    </lineage>
</organism>
<dbReference type="EMBL" id="NPDZ01000003">
    <property type="protein sequence ID" value="PJZ73842.1"/>
    <property type="molecule type" value="Genomic_DNA"/>
</dbReference>
<evidence type="ECO:0000313" key="2">
    <source>
        <dbReference type="EMBL" id="PJZ73842.1"/>
    </source>
</evidence>
<evidence type="ECO:0000313" key="4">
    <source>
        <dbReference type="Proteomes" id="UP000231990"/>
    </source>
</evidence>
<protein>
    <submittedName>
        <fullName evidence="2">Peptidase M30</fullName>
    </submittedName>
</protein>